<dbReference type="GO" id="GO:0004674">
    <property type="term" value="F:protein serine/threonine kinase activity"/>
    <property type="evidence" value="ECO:0007669"/>
    <property type="project" value="UniProtKB-EC"/>
</dbReference>
<evidence type="ECO:0000256" key="6">
    <source>
        <dbReference type="ARBA" id="ARBA00022801"/>
    </source>
</evidence>
<dbReference type="SMART" id="SM00382">
    <property type="entry name" value="AAA"/>
    <property type="match status" value="2"/>
</dbReference>
<evidence type="ECO:0000256" key="1">
    <source>
        <dbReference type="ARBA" id="ARBA00012513"/>
    </source>
</evidence>
<evidence type="ECO:0000256" key="4">
    <source>
        <dbReference type="ARBA" id="ARBA00022737"/>
    </source>
</evidence>
<evidence type="ECO:0000256" key="7">
    <source>
        <dbReference type="ARBA" id="ARBA00023125"/>
    </source>
</evidence>
<dbReference type="GO" id="GO:0005524">
    <property type="term" value="F:ATP binding"/>
    <property type="evidence" value="ECO:0007669"/>
    <property type="project" value="InterPro"/>
</dbReference>
<dbReference type="PROSITE" id="PS51146">
    <property type="entry name" value="KAIC"/>
    <property type="match status" value="2"/>
</dbReference>
<gene>
    <name evidence="9" type="ORF">SOCE26_009800</name>
</gene>
<evidence type="ECO:0000259" key="8">
    <source>
        <dbReference type="PROSITE" id="PS51146"/>
    </source>
</evidence>
<dbReference type="GO" id="GO:0016787">
    <property type="term" value="F:hydrolase activity"/>
    <property type="evidence" value="ECO:0007669"/>
    <property type="project" value="UniProtKB-KW"/>
</dbReference>
<evidence type="ECO:0000313" key="10">
    <source>
        <dbReference type="Proteomes" id="UP000238348"/>
    </source>
</evidence>
<keyword evidence="6" id="KW-0378">Hydrolase</keyword>
<dbReference type="InterPro" id="IPR030665">
    <property type="entry name" value="KaiC"/>
</dbReference>
<name>A0A2L0EJX8_SORCE</name>
<reference evidence="9 10" key="1">
    <citation type="submission" date="2015-09" db="EMBL/GenBank/DDBJ databases">
        <title>Sorangium comparison.</title>
        <authorList>
            <person name="Zaburannyi N."/>
            <person name="Bunk B."/>
            <person name="Overmann J."/>
            <person name="Mueller R."/>
        </authorList>
    </citation>
    <scope>NUCLEOTIDE SEQUENCE [LARGE SCALE GENOMIC DNA]</scope>
    <source>
        <strain evidence="9 10">So ce26</strain>
    </source>
</reference>
<evidence type="ECO:0000256" key="5">
    <source>
        <dbReference type="ARBA" id="ARBA00022777"/>
    </source>
</evidence>
<dbReference type="InterPro" id="IPR036390">
    <property type="entry name" value="WH_DNA-bd_sf"/>
</dbReference>
<feature type="domain" description="KaiC" evidence="8">
    <location>
        <begin position="246"/>
        <end position="481"/>
    </location>
</feature>
<dbReference type="Pfam" id="PF06745">
    <property type="entry name" value="ATPase"/>
    <property type="match status" value="2"/>
</dbReference>
<dbReference type="EMBL" id="CP012673">
    <property type="protein sequence ID" value="AUX39586.1"/>
    <property type="molecule type" value="Genomic_DNA"/>
</dbReference>
<dbReference type="OrthoDB" id="9783783at2"/>
<keyword evidence="2" id="KW-0597">Phosphoprotein</keyword>
<dbReference type="GO" id="GO:0003677">
    <property type="term" value="F:DNA binding"/>
    <property type="evidence" value="ECO:0007669"/>
    <property type="project" value="UniProtKB-KW"/>
</dbReference>
<keyword evidence="3 9" id="KW-0808">Transferase</keyword>
<dbReference type="InterPro" id="IPR051347">
    <property type="entry name" value="Circadian_clock_KaiC-rel"/>
</dbReference>
<dbReference type="InterPro" id="IPR003593">
    <property type="entry name" value="AAA+_ATPase"/>
</dbReference>
<organism evidence="9 10">
    <name type="scientific">Sorangium cellulosum</name>
    <name type="common">Polyangium cellulosum</name>
    <dbReference type="NCBI Taxonomy" id="56"/>
    <lineage>
        <taxon>Bacteria</taxon>
        <taxon>Pseudomonadati</taxon>
        <taxon>Myxococcota</taxon>
        <taxon>Polyangia</taxon>
        <taxon>Polyangiales</taxon>
        <taxon>Polyangiaceae</taxon>
        <taxon>Sorangium</taxon>
    </lineage>
</organism>
<sequence length="561" mass="61678">MRDGERMGLKLLSTGVPGLDKVFGGGLPEYSFNLIAGPPGAGKTTLVHQLTFANASAERPALYFTVLGEPSLKMLRYQQQMGFFDPEKVGTVIRFIDLSREVLSATPGALLDSIVQHVEQTNPAIVVVDSFRTVMRAHVGGDMELQGFLQRLALHLTSWQVTSFLVGEYSDGEMSNNPVFTIADGIFWLTQSRERNSVVRKLEVMKMRGQAAIPGLHTFRIGPQGIQVFPRTMARLPGSEELPQRRRATVGVPGLDELLGGGLLAGDATLVAGPSGTGKTALSTHFIAEGVRHGERGVLALFEEHPEEFLSRATEMGFDLEAMVRQEQLRVLYFRPLELSADEVLHEVQQAVAQIGAKRLVIDSINGLELALSPSFREEFQESLYRMLGALTGGGVSVLLTIEVVESFDKINFSPHSISFLAHNIIFLRYAEIDGQLRKVLTVAKMRRSDHSQYLYGYEVSSTGMRVTAPLTGYQGILTGVPTARRIEPEAWPGLTHRERTVLDRLLALREAPAERLPEATGMQPPELSRALARLVELNYLVAVEEGGSVLYRPIARPLGQ</sequence>
<accession>A0A2L0EJX8</accession>
<dbReference type="EC" id="2.7.11.1" evidence="1"/>
<evidence type="ECO:0000256" key="2">
    <source>
        <dbReference type="ARBA" id="ARBA00022553"/>
    </source>
</evidence>
<dbReference type="PANTHER" id="PTHR42926:SF1">
    <property type="entry name" value="CIRCADIAN CLOCK OSCILLATOR PROTEIN KAIC 1"/>
    <property type="match status" value="1"/>
</dbReference>
<feature type="domain" description="KaiC" evidence="8">
    <location>
        <begin position="10"/>
        <end position="242"/>
    </location>
</feature>
<dbReference type="Gene3D" id="3.40.50.300">
    <property type="entry name" value="P-loop containing nucleotide triphosphate hydrolases"/>
    <property type="match status" value="2"/>
</dbReference>
<evidence type="ECO:0000313" key="9">
    <source>
        <dbReference type="EMBL" id="AUX39586.1"/>
    </source>
</evidence>
<dbReference type="PANTHER" id="PTHR42926">
    <property type="match status" value="1"/>
</dbReference>
<dbReference type="InterPro" id="IPR027417">
    <property type="entry name" value="P-loop_NTPase"/>
</dbReference>
<dbReference type="InterPro" id="IPR014774">
    <property type="entry name" value="KaiC-like_dom"/>
</dbReference>
<keyword evidence="5 9" id="KW-0418">Kinase</keyword>
<dbReference type="SUPFAM" id="SSF46785">
    <property type="entry name" value="Winged helix' DNA-binding domain"/>
    <property type="match status" value="1"/>
</dbReference>
<keyword evidence="4" id="KW-0677">Repeat</keyword>
<dbReference type="InterPro" id="IPR010624">
    <property type="entry name" value="KaiC_dom"/>
</dbReference>
<keyword evidence="7" id="KW-0238">DNA-binding</keyword>
<evidence type="ECO:0000256" key="3">
    <source>
        <dbReference type="ARBA" id="ARBA00022679"/>
    </source>
</evidence>
<dbReference type="SUPFAM" id="SSF52540">
    <property type="entry name" value="P-loop containing nucleoside triphosphate hydrolases"/>
    <property type="match status" value="2"/>
</dbReference>
<dbReference type="PIRSF" id="PIRSF039117">
    <property type="entry name" value="KaiC"/>
    <property type="match status" value="1"/>
</dbReference>
<proteinExistence type="predicted"/>
<dbReference type="AlphaFoldDB" id="A0A2L0EJX8"/>
<protein>
    <recommendedName>
        <fullName evidence="1">non-specific serine/threonine protein kinase</fullName>
        <ecNumber evidence="1">2.7.11.1</ecNumber>
    </recommendedName>
</protein>
<dbReference type="Proteomes" id="UP000238348">
    <property type="component" value="Chromosome"/>
</dbReference>